<dbReference type="PANTHER" id="PTHR34142:SF1">
    <property type="entry name" value="GLYCOSIDE HYDROLASE FAMILY 5 DOMAIN-CONTAINING PROTEIN"/>
    <property type="match status" value="1"/>
</dbReference>
<evidence type="ECO:0000259" key="9">
    <source>
        <dbReference type="PROSITE" id="PS51164"/>
    </source>
</evidence>
<dbReference type="InterPro" id="IPR035971">
    <property type="entry name" value="CBD_sf"/>
</dbReference>
<sequence>MRQSFSVALLTLLAALSKPVASVPVYGQCGGIGYTGSTVCDSGSTCVKSNDYYSQCLPSSGGGGGTPTTTSSAPGSTDSCPNRTKFKYFGVNESGAEFGQTVWPGALGKEYIWPAPRHVAIFSSIDYFVNQGFNTFRVPFQQERMSPPSQGLTGSFNQTYLDGLKSTVSYITGKGAYAVIERRPAQLQQNTQKLIGIDISSSQFHEVQQRYNHQHFQKSNSRVVFDIMNEPYGIDASTVFQLNQAAVNGIRSSGATSQLILVEGTSWTGAWTWESSGNAGAFGAIKDPNNNVAIEMHQYLDSDGSGTSPNCVSSTIGVERLTAATNWLKQNNLKGFLGEIGAGSNSQCISALKGAFCHMQQSGVWIGALWWAAGPCHGSIPYLLYWEDTKMKYSVVSVAIALVLSKAATAVPLWAQCGGIGYTGSTVCDEGVCVKQNDYYSQCIPGTNPTPTTTRPGGGTSTTTAPPQGTNSICPGNLTKFKYFGVNQAGAEFGSNVLPGFNSFRIPFQLERMSPNSNGGLTGSFDQTYLNGLKTIVNYVTNKGSYAIIEPHNYMRYYGNIISSTNDFKTWWRNMANEFKNNNRVIFDVMNEPHTMEASRAFELNQAAVDGIRASGATQLIFVEGTAWSGAWSWESSGNGNYFNRISDPLNNVAIEMHQYLDSDSSGTSPTCVSSTIGRERLAVATEWLKRNNLKGYLGEIGAGSNSACIEAVKGALCSMQQSGVWLGVAWWAAGPWWGDYFQSIEPPNGAAISQILPQALKPFI</sequence>
<dbReference type="PROSITE" id="PS00562">
    <property type="entry name" value="CBM1_1"/>
    <property type="match status" value="2"/>
</dbReference>
<evidence type="ECO:0000256" key="8">
    <source>
        <dbReference type="SAM" id="SignalP"/>
    </source>
</evidence>
<gene>
    <name evidence="10" type="ORF">CVT24_013024</name>
</gene>
<evidence type="ECO:0000313" key="11">
    <source>
        <dbReference type="Proteomes" id="UP000284842"/>
    </source>
</evidence>
<feature type="domain" description="CBM1" evidence="9">
    <location>
        <begin position="21"/>
        <end position="57"/>
    </location>
</feature>
<dbReference type="SUPFAM" id="SSF51445">
    <property type="entry name" value="(Trans)glycosidases"/>
    <property type="match status" value="2"/>
</dbReference>
<dbReference type="SUPFAM" id="SSF57180">
    <property type="entry name" value="Cellulose-binding domain"/>
    <property type="match status" value="2"/>
</dbReference>
<dbReference type="PROSITE" id="PS51164">
    <property type="entry name" value="CBM1_2"/>
    <property type="match status" value="2"/>
</dbReference>
<keyword evidence="4 8" id="KW-0732">Signal</keyword>
<dbReference type="InterPro" id="IPR000254">
    <property type="entry name" value="CBD"/>
</dbReference>
<dbReference type="SMART" id="SM00236">
    <property type="entry name" value="fCBD"/>
    <property type="match status" value="2"/>
</dbReference>
<dbReference type="GO" id="GO:0005576">
    <property type="term" value="C:extracellular region"/>
    <property type="evidence" value="ECO:0007669"/>
    <property type="project" value="InterPro"/>
</dbReference>
<protein>
    <recommendedName>
        <fullName evidence="3">cellulase</fullName>
        <ecNumber evidence="3">3.2.1.4</ecNumber>
    </recommendedName>
</protein>
<dbReference type="InterPro" id="IPR001547">
    <property type="entry name" value="Glyco_hydro_5"/>
</dbReference>
<comment type="catalytic activity">
    <reaction evidence="1">
        <text>Endohydrolysis of (1-&gt;4)-beta-D-glucosidic linkages in cellulose, lichenin and cereal beta-D-glucans.</text>
        <dbReference type="EC" id="3.2.1.4"/>
    </reaction>
</comment>
<evidence type="ECO:0000256" key="1">
    <source>
        <dbReference type="ARBA" id="ARBA00000966"/>
    </source>
</evidence>
<dbReference type="PROSITE" id="PS00659">
    <property type="entry name" value="GLYCOSYL_HYDROL_F5"/>
    <property type="match status" value="2"/>
</dbReference>
<dbReference type="GO" id="GO:0009251">
    <property type="term" value="P:glucan catabolic process"/>
    <property type="evidence" value="ECO:0007669"/>
    <property type="project" value="TreeGrafter"/>
</dbReference>
<comment type="caution">
    <text evidence="10">The sequence shown here is derived from an EMBL/GenBank/DDBJ whole genome shotgun (WGS) entry which is preliminary data.</text>
</comment>
<evidence type="ECO:0000256" key="7">
    <source>
        <dbReference type="SAM" id="MobiDB-lite"/>
    </source>
</evidence>
<dbReference type="AlphaFoldDB" id="A0A409WAD5"/>
<evidence type="ECO:0000256" key="2">
    <source>
        <dbReference type="ARBA" id="ARBA00005641"/>
    </source>
</evidence>
<dbReference type="PANTHER" id="PTHR34142">
    <property type="entry name" value="ENDO-BETA-1,4-GLUCANASE A"/>
    <property type="match status" value="1"/>
</dbReference>
<evidence type="ECO:0000256" key="6">
    <source>
        <dbReference type="ARBA" id="ARBA00023295"/>
    </source>
</evidence>
<feature type="region of interest" description="Disordered" evidence="7">
    <location>
        <begin position="445"/>
        <end position="469"/>
    </location>
</feature>
<evidence type="ECO:0000256" key="4">
    <source>
        <dbReference type="ARBA" id="ARBA00022729"/>
    </source>
</evidence>
<keyword evidence="5" id="KW-0378">Hydrolase</keyword>
<evidence type="ECO:0000256" key="3">
    <source>
        <dbReference type="ARBA" id="ARBA00012601"/>
    </source>
</evidence>
<reference evidence="10 11" key="1">
    <citation type="journal article" date="2018" name="Evol. Lett.">
        <title>Horizontal gene cluster transfer increased hallucinogenic mushroom diversity.</title>
        <authorList>
            <person name="Reynolds H.T."/>
            <person name="Vijayakumar V."/>
            <person name="Gluck-Thaler E."/>
            <person name="Korotkin H.B."/>
            <person name="Matheny P.B."/>
            <person name="Slot J.C."/>
        </authorList>
    </citation>
    <scope>NUCLEOTIDE SEQUENCE [LARGE SCALE GENOMIC DNA]</scope>
    <source>
        <strain evidence="10 11">2629</strain>
    </source>
</reference>
<dbReference type="EMBL" id="NHTK01005672">
    <property type="protein sequence ID" value="PPQ75440.1"/>
    <property type="molecule type" value="Genomic_DNA"/>
</dbReference>
<dbReference type="Proteomes" id="UP000284842">
    <property type="component" value="Unassembled WGS sequence"/>
</dbReference>
<dbReference type="Pfam" id="PF00734">
    <property type="entry name" value="CBM_1"/>
    <property type="match status" value="2"/>
</dbReference>
<dbReference type="InterPro" id="IPR017853">
    <property type="entry name" value="GH"/>
</dbReference>
<dbReference type="Pfam" id="PF00150">
    <property type="entry name" value="Cellulase"/>
    <property type="match status" value="2"/>
</dbReference>
<dbReference type="OrthoDB" id="5823761at2759"/>
<feature type="domain" description="CBM1" evidence="9">
    <location>
        <begin position="409"/>
        <end position="444"/>
    </location>
</feature>
<dbReference type="GO" id="GO:0030248">
    <property type="term" value="F:cellulose binding"/>
    <property type="evidence" value="ECO:0007669"/>
    <property type="project" value="InterPro"/>
</dbReference>
<keyword evidence="6" id="KW-0326">Glycosidase</keyword>
<dbReference type="InterPro" id="IPR018087">
    <property type="entry name" value="Glyco_hydro_5_CS"/>
</dbReference>
<comment type="similarity">
    <text evidence="2">Belongs to the glycosyl hydrolase 5 (cellulase A) family.</text>
</comment>
<dbReference type="GO" id="GO:0008810">
    <property type="term" value="F:cellulase activity"/>
    <property type="evidence" value="ECO:0007669"/>
    <property type="project" value="UniProtKB-EC"/>
</dbReference>
<dbReference type="EC" id="3.2.1.4" evidence="3"/>
<dbReference type="Gene3D" id="3.20.20.80">
    <property type="entry name" value="Glycosidases"/>
    <property type="match status" value="2"/>
</dbReference>
<name>A0A409WAD5_9AGAR</name>
<proteinExistence type="inferred from homology"/>
<dbReference type="InParanoid" id="A0A409WAD5"/>
<evidence type="ECO:0000256" key="5">
    <source>
        <dbReference type="ARBA" id="ARBA00022801"/>
    </source>
</evidence>
<evidence type="ECO:0000313" key="10">
    <source>
        <dbReference type="EMBL" id="PPQ75440.1"/>
    </source>
</evidence>
<feature type="chain" id="PRO_5019582278" description="cellulase" evidence="8">
    <location>
        <begin position="23"/>
        <end position="765"/>
    </location>
</feature>
<feature type="signal peptide" evidence="8">
    <location>
        <begin position="1"/>
        <end position="22"/>
    </location>
</feature>
<dbReference type="STRING" id="181874.A0A409WAD5"/>
<organism evidence="10 11">
    <name type="scientific">Panaeolus cyanescens</name>
    <dbReference type="NCBI Taxonomy" id="181874"/>
    <lineage>
        <taxon>Eukaryota</taxon>
        <taxon>Fungi</taxon>
        <taxon>Dikarya</taxon>
        <taxon>Basidiomycota</taxon>
        <taxon>Agaricomycotina</taxon>
        <taxon>Agaricomycetes</taxon>
        <taxon>Agaricomycetidae</taxon>
        <taxon>Agaricales</taxon>
        <taxon>Agaricineae</taxon>
        <taxon>Galeropsidaceae</taxon>
        <taxon>Panaeolus</taxon>
    </lineage>
</organism>
<keyword evidence="11" id="KW-1185">Reference proteome</keyword>
<accession>A0A409WAD5</accession>